<name>A0A6L2JQ71_TANCI</name>
<evidence type="ECO:0000313" key="1">
    <source>
        <dbReference type="EMBL" id="GEU39221.1"/>
    </source>
</evidence>
<protein>
    <submittedName>
        <fullName evidence="1">Uncharacterized protein</fullName>
    </submittedName>
</protein>
<dbReference type="AlphaFoldDB" id="A0A6L2JQ71"/>
<sequence>MTSSRKWSNASFYTHPSAKHHIEEVELETWDLLHRLRHPSLRYWILEYSKGQPKQRKIILRFLNSSKIRMHRKLLFHHSSSFATVKGLFKDEIGPWNELCGERIKDAHERGHEV</sequence>
<dbReference type="EMBL" id="BKCJ010001146">
    <property type="protein sequence ID" value="GEU39221.1"/>
    <property type="molecule type" value="Genomic_DNA"/>
</dbReference>
<proteinExistence type="predicted"/>
<gene>
    <name evidence="1" type="ORF">Tci_011199</name>
</gene>
<organism evidence="1">
    <name type="scientific">Tanacetum cinerariifolium</name>
    <name type="common">Dalmatian daisy</name>
    <name type="synonym">Chrysanthemum cinerariifolium</name>
    <dbReference type="NCBI Taxonomy" id="118510"/>
    <lineage>
        <taxon>Eukaryota</taxon>
        <taxon>Viridiplantae</taxon>
        <taxon>Streptophyta</taxon>
        <taxon>Embryophyta</taxon>
        <taxon>Tracheophyta</taxon>
        <taxon>Spermatophyta</taxon>
        <taxon>Magnoliopsida</taxon>
        <taxon>eudicotyledons</taxon>
        <taxon>Gunneridae</taxon>
        <taxon>Pentapetalae</taxon>
        <taxon>asterids</taxon>
        <taxon>campanulids</taxon>
        <taxon>Asterales</taxon>
        <taxon>Asteraceae</taxon>
        <taxon>Asteroideae</taxon>
        <taxon>Anthemideae</taxon>
        <taxon>Anthemidinae</taxon>
        <taxon>Tanacetum</taxon>
    </lineage>
</organism>
<comment type="caution">
    <text evidence="1">The sequence shown here is derived from an EMBL/GenBank/DDBJ whole genome shotgun (WGS) entry which is preliminary data.</text>
</comment>
<reference evidence="1" key="1">
    <citation type="journal article" date="2019" name="Sci. Rep.">
        <title>Draft genome of Tanacetum cinerariifolium, the natural source of mosquito coil.</title>
        <authorList>
            <person name="Yamashiro T."/>
            <person name="Shiraishi A."/>
            <person name="Satake H."/>
            <person name="Nakayama K."/>
        </authorList>
    </citation>
    <scope>NUCLEOTIDE SEQUENCE</scope>
</reference>
<accession>A0A6L2JQ71</accession>